<dbReference type="InterPro" id="IPR008964">
    <property type="entry name" value="Invasin/intimin_cell_adhesion"/>
</dbReference>
<evidence type="ECO:0000259" key="2">
    <source>
        <dbReference type="SMART" id="SM00635"/>
    </source>
</evidence>
<feature type="domain" description="BIG2" evidence="2">
    <location>
        <begin position="1410"/>
        <end position="1489"/>
    </location>
</feature>
<reference evidence="3 4" key="1">
    <citation type="submission" date="2019-08" db="EMBL/GenBank/DDBJ databases">
        <title>In-depth cultivation of the pig gut microbiome towards novel bacterial diversity and tailored functional studies.</title>
        <authorList>
            <person name="Wylensek D."/>
            <person name="Hitch T.C.A."/>
            <person name="Clavel T."/>
        </authorList>
    </citation>
    <scope>NUCLEOTIDE SEQUENCE [LARGE SCALE GENOMIC DNA]</scope>
    <source>
        <strain evidence="3 4">BSM-383-APC-4H</strain>
    </source>
</reference>
<dbReference type="EMBL" id="VULP01000004">
    <property type="protein sequence ID" value="MSU81480.1"/>
    <property type="molecule type" value="Genomic_DNA"/>
</dbReference>
<dbReference type="SUPFAM" id="SSF49373">
    <property type="entry name" value="Invasin/intimin cell-adhesion fragments"/>
    <property type="match status" value="2"/>
</dbReference>
<accession>A0A6N7YGE6</accession>
<organism evidence="3 4">
    <name type="scientific">Anaerobutyricum soehngenii</name>
    <dbReference type="NCBI Taxonomy" id="105843"/>
    <lineage>
        <taxon>Bacteria</taxon>
        <taxon>Bacillati</taxon>
        <taxon>Bacillota</taxon>
        <taxon>Clostridia</taxon>
        <taxon>Lachnospirales</taxon>
        <taxon>Lachnospiraceae</taxon>
        <taxon>Anaerobutyricum</taxon>
    </lineage>
</organism>
<evidence type="ECO:0000313" key="3">
    <source>
        <dbReference type="EMBL" id="MSU81480.1"/>
    </source>
</evidence>
<dbReference type="Proteomes" id="UP000433359">
    <property type="component" value="Unassembled WGS sequence"/>
</dbReference>
<name>A0A6N7YGE6_9FIRM</name>
<dbReference type="Pfam" id="PF19789">
    <property type="entry name" value="DUF6273"/>
    <property type="match status" value="1"/>
</dbReference>
<dbReference type="Gene3D" id="2.60.40.10">
    <property type="entry name" value="Immunoglobulins"/>
    <property type="match status" value="2"/>
</dbReference>
<evidence type="ECO:0000313" key="4">
    <source>
        <dbReference type="Proteomes" id="UP000433359"/>
    </source>
</evidence>
<dbReference type="RefSeq" id="WP_154580556.1">
    <property type="nucleotide sequence ID" value="NZ_VULP01000004.1"/>
</dbReference>
<dbReference type="Gene3D" id="2.60.40.1080">
    <property type="match status" value="2"/>
</dbReference>
<dbReference type="InterPro" id="IPR046240">
    <property type="entry name" value="DUF6273"/>
</dbReference>
<dbReference type="InterPro" id="IPR013783">
    <property type="entry name" value="Ig-like_fold"/>
</dbReference>
<feature type="region of interest" description="Disordered" evidence="1">
    <location>
        <begin position="1244"/>
        <end position="1319"/>
    </location>
</feature>
<dbReference type="Pfam" id="PF02368">
    <property type="entry name" value="Big_2"/>
    <property type="match status" value="2"/>
</dbReference>
<dbReference type="SMART" id="SM00635">
    <property type="entry name" value="BID_2"/>
    <property type="match status" value="2"/>
</dbReference>
<dbReference type="InterPro" id="IPR003343">
    <property type="entry name" value="Big_2"/>
</dbReference>
<dbReference type="SUPFAM" id="SSF69322">
    <property type="entry name" value="Tricorn protease domain 2"/>
    <property type="match status" value="1"/>
</dbReference>
<gene>
    <name evidence="3" type="ORF">FYJ25_03680</name>
</gene>
<feature type="compositionally biased region" description="Basic and acidic residues" evidence="1">
    <location>
        <begin position="1264"/>
        <end position="1314"/>
    </location>
</feature>
<proteinExistence type="predicted"/>
<comment type="caution">
    <text evidence="3">The sequence shown here is derived from an EMBL/GenBank/DDBJ whole genome shotgun (WGS) entry which is preliminary data.</text>
</comment>
<sequence length="1494" mass="164875">MKKRKIWHRILPFILTVAMLAGFCPQGINFKDMQLTMPKVKAATTLKNPITIPDDSLEAGQRTTWNCIWFGSYPQSEVTKADGTIYNTLKNKFNWEDNGDGYVGKNKYRRVARKDVEYPANWENNQDYRYFKYEPVKWRVLNVDGEKALLVADKALDLRPYHNTYTDVTWETCSLRSWLNNEFINSAFLANERSAIPSTTVKAESSIRPTTDGNKVDGGKDTTDKVFILSFSEVSGKYGFRSVDDLDSYGDHDEAKKCDMTNYAHAVISSWTEGKEDCYWWIRNPGDYSNLAVISGENGRVLGYGNGVNASQPAVRPALYLNLSNKKVYSDAGTVCSNGKVKESKKEEGYVEDNDFVNQLDVANMLEDIEISGGKFSSPEMEILGKKVSLINADADVKLSVGDSVQAVYNKENKTVEVLIGFKKMDDSVVIGPDGNKTAYWSESYRKVKNLYQDATGKKVTTTKLWNDYSKLRGKLKKQNASLGLKASASVAGYLEFSCGSGKPVFSKGGIVTEMKTGADYTFHWNPPFSAVYTRIGVGVDSAGNLELKYNNAKQFVFSGSLAINGTLEGAIGIGSKRGGTYAEGTLTGKMNSKLKFPVASLEDSLEVTGNLTAKINIAVLNYDLTEDNLKHDFGDYQFYPTQSKAKMRSIQKSAQSVIDESEMTLTDRSYLKDAENSIQAYALDGTFEKENCFPNSAPQLLSFTNGKKLLIWNDDNPEKDKKNNVAIYYCVYDGQSWGEPKLLEDAGCLCGSVSAVENNGTVNIVFSRSNGQVYEEDTLDDTLRQMDLYTAEFDGENFSFPDKLKTEEDYMGSGNINSVYEMMYSVGVNEDQLCYAWVENTENSYFLSEGSNSIYRVKDVGGGVVDKESIRYTTDTVSDFVMSKDGRYMAWKETSSDDDIGKIYVSTGSGDVKSISADEEFSNLKIADGKLFATKEDGICYWDLATRKEEGECSLNLSDYEVVKNGESYTIVYRQVDENGKQTLWMVKGSELNWGESVQISDDNSYIRSMSISLDEEGNVMAAQNLLDVTKDGVQFDKGTLKVDTLDSYADLICGDYLAYDSDKIVPDGDADFTFSVLNNSQKEMNSFEAVIKDEKENVLYSGEVSENIAPGEEKECTVTAHLPASIQKTKVTLTVTPSYHEADATNNSCSTTYGYANIQITNVEQKENNQVAVTMTNTGYEAITGSSIAFYLNSEEDTPIYSGEGSALAVGKTVTKTYTIPENVLEGEAGTASLICVVTPKEEEQETADNTGYLEFSWNKTKPVDPGKPKPDDSKKDDNTDKPKPDDSKKDDTTDKPKPDDSKKDDNTDKPNDISNRQIKVSSIQIAGISKQIAQGKKVILKAAVYPNTATNKRIIWTSSNPKVATVNANGVVTVKKKTGGKKVTITATATDGSRVSASWKVTSMKGIVKKVKITGAKTVKAGKSLKLKANVTATKKANKKLQWTSSNTKYATVNAKGVVKTKKTAKRKTIKITAMATDGSGKKATFKIKVK</sequence>
<protein>
    <recommendedName>
        <fullName evidence="2">BIG2 domain-containing protein</fullName>
    </recommendedName>
</protein>
<feature type="domain" description="BIG2" evidence="2">
    <location>
        <begin position="1322"/>
        <end position="1401"/>
    </location>
</feature>
<evidence type="ECO:0000256" key="1">
    <source>
        <dbReference type="SAM" id="MobiDB-lite"/>
    </source>
</evidence>